<reference evidence="2 3" key="1">
    <citation type="submission" date="2020-08" db="EMBL/GenBank/DDBJ databases">
        <title>Genomic Encyclopedia of Type Strains, Phase III (KMG-III): the genomes of soil and plant-associated and newly described type strains.</title>
        <authorList>
            <person name="Whitman W."/>
        </authorList>
    </citation>
    <scope>NUCLEOTIDE SEQUENCE [LARGE SCALE GENOMIC DNA]</scope>
    <source>
        <strain evidence="2 3">CECT 5862</strain>
    </source>
</reference>
<organism evidence="2 3">
    <name type="scientific">Paenibacillus phyllosphaerae</name>
    <dbReference type="NCBI Taxonomy" id="274593"/>
    <lineage>
        <taxon>Bacteria</taxon>
        <taxon>Bacillati</taxon>
        <taxon>Bacillota</taxon>
        <taxon>Bacilli</taxon>
        <taxon>Bacillales</taxon>
        <taxon>Paenibacillaceae</taxon>
        <taxon>Paenibacillus</taxon>
    </lineage>
</organism>
<evidence type="ECO:0008006" key="4">
    <source>
        <dbReference type="Google" id="ProtNLM"/>
    </source>
</evidence>
<dbReference type="PANTHER" id="PTHR33802:SF1">
    <property type="entry name" value="XK-RELATED PROTEIN"/>
    <property type="match status" value="1"/>
</dbReference>
<evidence type="ECO:0000313" key="3">
    <source>
        <dbReference type="Proteomes" id="UP000570361"/>
    </source>
</evidence>
<feature type="transmembrane region" description="Helical" evidence="1">
    <location>
        <begin position="147"/>
        <end position="167"/>
    </location>
</feature>
<dbReference type="AlphaFoldDB" id="A0A7W5B1Y9"/>
<comment type="caution">
    <text evidence="2">The sequence shown here is derived from an EMBL/GenBank/DDBJ whole genome shotgun (WGS) entry which is preliminary data.</text>
</comment>
<feature type="transmembrane region" description="Helical" evidence="1">
    <location>
        <begin position="106"/>
        <end position="126"/>
    </location>
</feature>
<accession>A0A7W5B1Y9</accession>
<proteinExistence type="predicted"/>
<keyword evidence="3" id="KW-1185">Reference proteome</keyword>
<protein>
    <recommendedName>
        <fullName evidence="4">Tryptophan-rich sensory protein</fullName>
    </recommendedName>
</protein>
<gene>
    <name evidence="2" type="ORF">FHS18_005057</name>
</gene>
<dbReference type="Proteomes" id="UP000570361">
    <property type="component" value="Unassembled WGS sequence"/>
</dbReference>
<sequence length="255" mass="28753">MQHRNPYRWWNIAAVIAVIAVNAMATLLPLNGKTTGELSDQYPVLITPAGYAFSIWSLIYLLLIGFAIYQARPRASRLPTVSQIGPWFLLSSLFNMAWIFAWHYEYVTASVFIMLALLITLIVLYTRVVTATSKPTTGERFLVQLPFRIYLGWICVATIVNISVALYKAGWNGFGLSEVTWTIILLIFGTLLVFVMGTRYADPYFMLVFVWAYVAIAYKQQDYSAVSTTALISAVLILIYAIGIALRKVRALKLR</sequence>
<feature type="transmembrane region" description="Helical" evidence="1">
    <location>
        <begin position="81"/>
        <end position="100"/>
    </location>
</feature>
<evidence type="ECO:0000313" key="2">
    <source>
        <dbReference type="EMBL" id="MBB3112955.1"/>
    </source>
</evidence>
<dbReference type="RefSeq" id="WP_183603054.1">
    <property type="nucleotide sequence ID" value="NZ_JACHXK010000015.1"/>
</dbReference>
<dbReference type="PANTHER" id="PTHR33802">
    <property type="entry name" value="SI:CH211-161H7.5-RELATED"/>
    <property type="match status" value="1"/>
</dbReference>
<dbReference type="EMBL" id="JACHXK010000015">
    <property type="protein sequence ID" value="MBB3112955.1"/>
    <property type="molecule type" value="Genomic_DNA"/>
</dbReference>
<dbReference type="InterPro" id="IPR038330">
    <property type="entry name" value="TspO/MBR-related_sf"/>
</dbReference>
<keyword evidence="1" id="KW-0812">Transmembrane</keyword>
<feature type="transmembrane region" description="Helical" evidence="1">
    <location>
        <begin position="179"/>
        <end position="197"/>
    </location>
</feature>
<keyword evidence="1" id="KW-0472">Membrane</keyword>
<keyword evidence="1" id="KW-1133">Transmembrane helix</keyword>
<dbReference type="Gene3D" id="1.20.1260.100">
    <property type="entry name" value="TspO/MBR protein"/>
    <property type="match status" value="1"/>
</dbReference>
<feature type="transmembrane region" description="Helical" evidence="1">
    <location>
        <begin position="50"/>
        <end position="69"/>
    </location>
</feature>
<feature type="transmembrane region" description="Helical" evidence="1">
    <location>
        <begin position="226"/>
        <end position="246"/>
    </location>
</feature>
<feature type="transmembrane region" description="Helical" evidence="1">
    <location>
        <begin position="204"/>
        <end position="220"/>
    </location>
</feature>
<name>A0A7W5B1Y9_9BACL</name>
<evidence type="ECO:0000256" key="1">
    <source>
        <dbReference type="SAM" id="Phobius"/>
    </source>
</evidence>
<feature type="transmembrane region" description="Helical" evidence="1">
    <location>
        <begin position="12"/>
        <end position="30"/>
    </location>
</feature>